<dbReference type="Gene3D" id="1.10.357.10">
    <property type="entry name" value="Tetracycline Repressor, domain 2"/>
    <property type="match status" value="1"/>
</dbReference>
<feature type="DNA-binding region" description="H-T-H motif" evidence="2">
    <location>
        <begin position="32"/>
        <end position="51"/>
    </location>
</feature>
<keyword evidence="1 2" id="KW-0238">DNA-binding</keyword>
<dbReference type="PANTHER" id="PTHR43479">
    <property type="entry name" value="ACREF/ENVCD OPERON REPRESSOR-RELATED"/>
    <property type="match status" value="1"/>
</dbReference>
<protein>
    <submittedName>
        <fullName evidence="4">TetR/AcrR family transcriptional regulator</fullName>
    </submittedName>
</protein>
<comment type="caution">
    <text evidence="4">The sequence shown here is derived from an EMBL/GenBank/DDBJ whole genome shotgun (WGS) entry which is preliminary data.</text>
</comment>
<organism evidence="4 5">
    <name type="scientific">Paratissierella segnis</name>
    <dbReference type="NCBI Taxonomy" id="2763679"/>
    <lineage>
        <taxon>Bacteria</taxon>
        <taxon>Bacillati</taxon>
        <taxon>Bacillota</taxon>
        <taxon>Tissierellia</taxon>
        <taxon>Tissierellales</taxon>
        <taxon>Tissierellaceae</taxon>
        <taxon>Paratissierella</taxon>
    </lineage>
</organism>
<name>A0A926EWK0_9FIRM</name>
<gene>
    <name evidence="4" type="ORF">H8707_05895</name>
</gene>
<sequence length="193" mass="22622">MKKQKDITDKTRQAFIDTFCQLYSQKPLDKISVQEITRKAGYNRSTFYQYFFDINDLLSTVEQELLDDIVKKRSQAGKSGRSFVEDLVELYEEKELYLEALLGDYGNNHFLKQIISLPNIDIPELNFPDDHKLKPYLIEYRLSGSLALFRLWLRRGKDLSAEEFISLVAELYQDGMEAFYVTRYNKQNGEGKS</sequence>
<evidence type="ECO:0000259" key="3">
    <source>
        <dbReference type="PROSITE" id="PS50977"/>
    </source>
</evidence>
<dbReference type="GO" id="GO:0003677">
    <property type="term" value="F:DNA binding"/>
    <property type="evidence" value="ECO:0007669"/>
    <property type="project" value="UniProtKB-UniRule"/>
</dbReference>
<dbReference type="PANTHER" id="PTHR43479:SF11">
    <property type="entry name" value="ACREF_ENVCD OPERON REPRESSOR-RELATED"/>
    <property type="match status" value="1"/>
</dbReference>
<dbReference type="PROSITE" id="PS50977">
    <property type="entry name" value="HTH_TETR_2"/>
    <property type="match status" value="1"/>
</dbReference>
<dbReference type="AlphaFoldDB" id="A0A926EWK0"/>
<evidence type="ECO:0000256" key="2">
    <source>
        <dbReference type="PROSITE-ProRule" id="PRU00335"/>
    </source>
</evidence>
<proteinExistence type="predicted"/>
<keyword evidence="5" id="KW-1185">Reference proteome</keyword>
<accession>A0A926EWK0</accession>
<dbReference type="SUPFAM" id="SSF46689">
    <property type="entry name" value="Homeodomain-like"/>
    <property type="match status" value="1"/>
</dbReference>
<evidence type="ECO:0000313" key="4">
    <source>
        <dbReference type="EMBL" id="MBC8587764.1"/>
    </source>
</evidence>
<dbReference type="InterPro" id="IPR001647">
    <property type="entry name" value="HTH_TetR"/>
</dbReference>
<dbReference type="InterPro" id="IPR050624">
    <property type="entry name" value="HTH-type_Tx_Regulator"/>
</dbReference>
<feature type="domain" description="HTH tetR-type" evidence="3">
    <location>
        <begin position="9"/>
        <end position="69"/>
    </location>
</feature>
<dbReference type="RefSeq" id="WP_262429212.1">
    <property type="nucleotide sequence ID" value="NZ_JACRTG010000016.1"/>
</dbReference>
<reference evidence="4" key="1">
    <citation type="submission" date="2020-08" db="EMBL/GenBank/DDBJ databases">
        <title>Genome public.</title>
        <authorList>
            <person name="Liu C."/>
            <person name="Sun Q."/>
        </authorList>
    </citation>
    <scope>NUCLEOTIDE SEQUENCE</scope>
    <source>
        <strain evidence="4">BX21</strain>
    </source>
</reference>
<dbReference type="EMBL" id="JACRTG010000016">
    <property type="protein sequence ID" value="MBC8587764.1"/>
    <property type="molecule type" value="Genomic_DNA"/>
</dbReference>
<evidence type="ECO:0000256" key="1">
    <source>
        <dbReference type="ARBA" id="ARBA00023125"/>
    </source>
</evidence>
<dbReference type="Proteomes" id="UP000601171">
    <property type="component" value="Unassembled WGS sequence"/>
</dbReference>
<evidence type="ECO:0000313" key="5">
    <source>
        <dbReference type="Proteomes" id="UP000601171"/>
    </source>
</evidence>
<dbReference type="Pfam" id="PF00440">
    <property type="entry name" value="TetR_N"/>
    <property type="match status" value="1"/>
</dbReference>
<dbReference type="InterPro" id="IPR009057">
    <property type="entry name" value="Homeodomain-like_sf"/>
</dbReference>